<feature type="transmembrane region" description="Helical" evidence="1">
    <location>
        <begin position="6"/>
        <end position="27"/>
    </location>
</feature>
<evidence type="ECO:0000313" key="3">
    <source>
        <dbReference type="Proteomes" id="UP000230781"/>
    </source>
</evidence>
<keyword evidence="1" id="KW-1133">Transmembrane helix</keyword>
<protein>
    <submittedName>
        <fullName evidence="2">Uncharacterized protein</fullName>
    </submittedName>
</protein>
<dbReference type="EMBL" id="CP024704">
    <property type="protein sequence ID" value="ATV69404.1"/>
    <property type="molecule type" value="Genomic_DNA"/>
</dbReference>
<evidence type="ECO:0000256" key="1">
    <source>
        <dbReference type="SAM" id="Phobius"/>
    </source>
</evidence>
<keyword evidence="1" id="KW-0472">Membrane</keyword>
<evidence type="ECO:0000313" key="2">
    <source>
        <dbReference type="EMBL" id="ATV69404.1"/>
    </source>
</evidence>
<organism evidence="2 3">
    <name type="scientific">Fusobacterium pseudoperiodonticum</name>
    <dbReference type="NCBI Taxonomy" id="2663009"/>
    <lineage>
        <taxon>Bacteria</taxon>
        <taxon>Fusobacteriati</taxon>
        <taxon>Fusobacteriota</taxon>
        <taxon>Fusobacteriia</taxon>
        <taxon>Fusobacteriales</taxon>
        <taxon>Fusobacteriaceae</taxon>
        <taxon>Fusobacterium</taxon>
    </lineage>
</organism>
<keyword evidence="1" id="KW-0812">Transmembrane</keyword>
<dbReference type="RefSeq" id="WP_100025773.1">
    <property type="nucleotide sequence ID" value="NZ_CP024704.1"/>
</dbReference>
<dbReference type="AlphaFoldDB" id="A0A2D3PRF0"/>
<name>A0A2D3PRF0_9FUSO</name>
<gene>
    <name evidence="2" type="ORF">CTM98_01185</name>
</gene>
<reference evidence="2 3" key="1">
    <citation type="submission" date="2017-11" db="EMBL/GenBank/DDBJ databases">
        <title>Genome sequencing of Fusobacterium periodonticum KCOM 2555.</title>
        <authorList>
            <person name="Kook J.-K."/>
            <person name="Park S.-N."/>
            <person name="Lim Y.K."/>
        </authorList>
    </citation>
    <scope>NUCLEOTIDE SEQUENCE [LARGE SCALE GENOMIC DNA]</scope>
    <source>
        <strain evidence="2 3">KCOM 2555</strain>
    </source>
</reference>
<accession>A0A2D3PRF0</accession>
<dbReference type="Proteomes" id="UP000230781">
    <property type="component" value="Chromosome"/>
</dbReference>
<sequence>MIIKFIITIFELIGIFLFLYIVIIAIIGKVFFDKDKEELIEETKELKIDFKRLSKFKKGEYIPIEEVITDFNWLDLQIAIKEQAPNIELCYIVRAYGSTDFKILTADELKELDNNKKLDNLFISPLFKILD</sequence>
<proteinExistence type="predicted"/>